<dbReference type="RefSeq" id="XP_066655880.1">
    <property type="nucleotide sequence ID" value="XM_066803606.1"/>
</dbReference>
<gene>
    <name evidence="2" type="ORF">J3D65DRAFT_676291</name>
</gene>
<evidence type="ECO:0000313" key="3">
    <source>
        <dbReference type="Proteomes" id="UP001360953"/>
    </source>
</evidence>
<accession>A0ABR1LSQ1</accession>
<reference evidence="2 3" key="1">
    <citation type="submission" date="2024-04" db="EMBL/GenBank/DDBJ databases">
        <title>Phyllosticta paracitricarpa is synonymous to the EU quarantine fungus P. citricarpa based on phylogenomic analyses.</title>
        <authorList>
            <consortium name="Lawrence Berkeley National Laboratory"/>
            <person name="Van ingen-buijs V.A."/>
            <person name="Van westerhoven A.C."/>
            <person name="Haridas S."/>
            <person name="Skiadas P."/>
            <person name="Martin F."/>
            <person name="Groenewald J.Z."/>
            <person name="Crous P.W."/>
            <person name="Seidl M.F."/>
        </authorList>
    </citation>
    <scope>NUCLEOTIDE SEQUENCE [LARGE SCALE GENOMIC DNA]</scope>
    <source>
        <strain evidence="2 3">CPC 17464</strain>
    </source>
</reference>
<comment type="caution">
    <text evidence="2">The sequence shown here is derived from an EMBL/GenBank/DDBJ whole genome shotgun (WGS) entry which is preliminary data.</text>
</comment>
<dbReference type="GeneID" id="92036512"/>
<evidence type="ECO:0000313" key="2">
    <source>
        <dbReference type="EMBL" id="KAK7538193.1"/>
    </source>
</evidence>
<protein>
    <submittedName>
        <fullName evidence="2">Uncharacterized protein</fullName>
    </submittedName>
</protein>
<keyword evidence="3" id="KW-1185">Reference proteome</keyword>
<sequence>MAPTQQQDAFPAGGSITDMAATGTTTPQTAGKQNTIPSVPRPDQLGEKSELLPLGAGSKGAAVDNATDIPRHPGDTGKTGGVVTGQGDQLPASVEKKHF</sequence>
<dbReference type="EMBL" id="JBBPEH010000005">
    <property type="protein sequence ID" value="KAK7538193.1"/>
    <property type="molecule type" value="Genomic_DNA"/>
</dbReference>
<feature type="compositionally biased region" description="Low complexity" evidence="1">
    <location>
        <begin position="17"/>
        <end position="30"/>
    </location>
</feature>
<proteinExistence type="predicted"/>
<evidence type="ECO:0000256" key="1">
    <source>
        <dbReference type="SAM" id="MobiDB-lite"/>
    </source>
</evidence>
<dbReference type="Proteomes" id="UP001360953">
    <property type="component" value="Unassembled WGS sequence"/>
</dbReference>
<organism evidence="2 3">
    <name type="scientific">Phyllosticta citribraziliensis</name>
    <dbReference type="NCBI Taxonomy" id="989973"/>
    <lineage>
        <taxon>Eukaryota</taxon>
        <taxon>Fungi</taxon>
        <taxon>Dikarya</taxon>
        <taxon>Ascomycota</taxon>
        <taxon>Pezizomycotina</taxon>
        <taxon>Dothideomycetes</taxon>
        <taxon>Dothideomycetes incertae sedis</taxon>
        <taxon>Botryosphaeriales</taxon>
        <taxon>Phyllostictaceae</taxon>
        <taxon>Phyllosticta</taxon>
    </lineage>
</organism>
<feature type="region of interest" description="Disordered" evidence="1">
    <location>
        <begin position="1"/>
        <end position="99"/>
    </location>
</feature>
<name>A0ABR1LSQ1_9PEZI</name>